<name>A0A7S4ZSG7_RHIRH</name>
<protein>
    <submittedName>
        <fullName evidence="1">Uncharacterized protein</fullName>
    </submittedName>
</protein>
<reference evidence="1" key="1">
    <citation type="submission" date="2018-12" db="EMBL/GenBank/DDBJ databases">
        <title>Three Rhizobium rhizogenes strains isolated from the same crown gall tumor carry diverse plasmids.</title>
        <authorList>
            <person name="Pulawska J."/>
            <person name="Kuzmanovic N."/>
        </authorList>
    </citation>
    <scope>NUCLEOTIDE SEQUENCE</scope>
    <source>
        <strain evidence="1">C6.5</strain>
        <plasmid evidence="1">pC6.5b</plasmid>
    </source>
</reference>
<geneLocation type="plasmid" evidence="1">
    <name>pC6.5b</name>
</geneLocation>
<keyword evidence="1" id="KW-0614">Plasmid</keyword>
<proteinExistence type="predicted"/>
<dbReference type="EMBL" id="MK318987">
    <property type="protein sequence ID" value="QCL10212.1"/>
    <property type="molecule type" value="Genomic_DNA"/>
</dbReference>
<accession>A0A7S4ZSG7</accession>
<gene>
    <name evidence="1" type="ORF">pC6.5b_318</name>
</gene>
<organism evidence="1">
    <name type="scientific">Rhizobium rhizogenes</name>
    <name type="common">Agrobacterium rhizogenes</name>
    <dbReference type="NCBI Taxonomy" id="359"/>
    <lineage>
        <taxon>Bacteria</taxon>
        <taxon>Pseudomonadati</taxon>
        <taxon>Pseudomonadota</taxon>
        <taxon>Alphaproteobacteria</taxon>
        <taxon>Hyphomicrobiales</taxon>
        <taxon>Rhizobiaceae</taxon>
        <taxon>Rhizobium/Agrobacterium group</taxon>
        <taxon>Rhizobium</taxon>
    </lineage>
</organism>
<sequence>MVVAKQLQYGRRSHDISSTAAKQLIGILQSWPKASHVPEETIWKQNVQISSAAWLQ</sequence>
<evidence type="ECO:0000313" key="1">
    <source>
        <dbReference type="EMBL" id="QCL10212.1"/>
    </source>
</evidence>
<dbReference type="AlphaFoldDB" id="A0A7S4ZSG7"/>